<protein>
    <recommendedName>
        <fullName evidence="1">FAR1 domain-containing protein</fullName>
    </recommendedName>
</protein>
<dbReference type="Proteomes" id="UP001418222">
    <property type="component" value="Unassembled WGS sequence"/>
</dbReference>
<name>A0AAP0BLF4_9ASPA</name>
<sequence>MYCEYAHLKGFSVQKSHVVYWIHAQIIKTREYTCSKAGYKRSKPMDESQVKYHRLDTRIGCLAYIHFNVDKEGKNWMVAKFVEEHNHPLVVKNESHLLRSHRKILNVQADLLKNMTDSGIRTIHAYNFFDDEVGGFMNVGFCKSDAYNNVQPER</sequence>
<dbReference type="PANTHER" id="PTHR47718">
    <property type="entry name" value="OS01G0519700 PROTEIN"/>
    <property type="match status" value="1"/>
</dbReference>
<feature type="domain" description="FAR1" evidence="1">
    <location>
        <begin position="2"/>
        <end position="90"/>
    </location>
</feature>
<dbReference type="Pfam" id="PF03101">
    <property type="entry name" value="FAR1"/>
    <property type="match status" value="1"/>
</dbReference>
<evidence type="ECO:0000313" key="3">
    <source>
        <dbReference type="Proteomes" id="UP001418222"/>
    </source>
</evidence>
<dbReference type="EMBL" id="JBBWWQ010000007">
    <property type="protein sequence ID" value="KAK8943102.1"/>
    <property type="molecule type" value="Genomic_DNA"/>
</dbReference>
<dbReference type="PANTHER" id="PTHR47718:SF17">
    <property type="entry name" value="PROTEIN FAR1-RELATED SEQUENCE 5-LIKE"/>
    <property type="match status" value="1"/>
</dbReference>
<comment type="caution">
    <text evidence="2">The sequence shown here is derived from an EMBL/GenBank/DDBJ whole genome shotgun (WGS) entry which is preliminary data.</text>
</comment>
<proteinExistence type="predicted"/>
<organism evidence="2 3">
    <name type="scientific">Platanthera zijinensis</name>
    <dbReference type="NCBI Taxonomy" id="2320716"/>
    <lineage>
        <taxon>Eukaryota</taxon>
        <taxon>Viridiplantae</taxon>
        <taxon>Streptophyta</taxon>
        <taxon>Embryophyta</taxon>
        <taxon>Tracheophyta</taxon>
        <taxon>Spermatophyta</taxon>
        <taxon>Magnoliopsida</taxon>
        <taxon>Liliopsida</taxon>
        <taxon>Asparagales</taxon>
        <taxon>Orchidaceae</taxon>
        <taxon>Orchidoideae</taxon>
        <taxon>Orchideae</taxon>
        <taxon>Orchidinae</taxon>
        <taxon>Platanthera</taxon>
    </lineage>
</organism>
<gene>
    <name evidence="2" type="ORF">KSP39_PZI009425</name>
</gene>
<accession>A0AAP0BLF4</accession>
<reference evidence="2 3" key="1">
    <citation type="journal article" date="2022" name="Nat. Plants">
        <title>Genomes of leafy and leafless Platanthera orchids illuminate the evolution of mycoheterotrophy.</title>
        <authorList>
            <person name="Li M.H."/>
            <person name="Liu K.W."/>
            <person name="Li Z."/>
            <person name="Lu H.C."/>
            <person name="Ye Q.L."/>
            <person name="Zhang D."/>
            <person name="Wang J.Y."/>
            <person name="Li Y.F."/>
            <person name="Zhong Z.M."/>
            <person name="Liu X."/>
            <person name="Yu X."/>
            <person name="Liu D.K."/>
            <person name="Tu X.D."/>
            <person name="Liu B."/>
            <person name="Hao Y."/>
            <person name="Liao X.Y."/>
            <person name="Jiang Y.T."/>
            <person name="Sun W.H."/>
            <person name="Chen J."/>
            <person name="Chen Y.Q."/>
            <person name="Ai Y."/>
            <person name="Zhai J.W."/>
            <person name="Wu S.S."/>
            <person name="Zhou Z."/>
            <person name="Hsiao Y.Y."/>
            <person name="Wu W.L."/>
            <person name="Chen Y.Y."/>
            <person name="Lin Y.F."/>
            <person name="Hsu J.L."/>
            <person name="Li C.Y."/>
            <person name="Wang Z.W."/>
            <person name="Zhao X."/>
            <person name="Zhong W.Y."/>
            <person name="Ma X.K."/>
            <person name="Ma L."/>
            <person name="Huang J."/>
            <person name="Chen G.Z."/>
            <person name="Huang M.Z."/>
            <person name="Huang L."/>
            <person name="Peng D.H."/>
            <person name="Luo Y.B."/>
            <person name="Zou S.Q."/>
            <person name="Chen S.P."/>
            <person name="Lan S."/>
            <person name="Tsai W.C."/>
            <person name="Van de Peer Y."/>
            <person name="Liu Z.J."/>
        </authorList>
    </citation>
    <scope>NUCLEOTIDE SEQUENCE [LARGE SCALE GENOMIC DNA]</scope>
    <source>
        <strain evidence="2">Lor287</strain>
    </source>
</reference>
<evidence type="ECO:0000313" key="2">
    <source>
        <dbReference type="EMBL" id="KAK8943102.1"/>
    </source>
</evidence>
<evidence type="ECO:0000259" key="1">
    <source>
        <dbReference type="Pfam" id="PF03101"/>
    </source>
</evidence>
<dbReference type="InterPro" id="IPR004330">
    <property type="entry name" value="FAR1_DNA_bnd_dom"/>
</dbReference>
<dbReference type="AlphaFoldDB" id="A0AAP0BLF4"/>
<keyword evidence="3" id="KW-1185">Reference proteome</keyword>